<dbReference type="Proteomes" id="UP000719412">
    <property type="component" value="Unassembled WGS sequence"/>
</dbReference>
<evidence type="ECO:0000313" key="2">
    <source>
        <dbReference type="Proteomes" id="UP000719412"/>
    </source>
</evidence>
<dbReference type="AlphaFoldDB" id="A0A8J6HW90"/>
<organism evidence="1 2">
    <name type="scientific">Tenebrio molitor</name>
    <name type="common">Yellow mealworm beetle</name>
    <dbReference type="NCBI Taxonomy" id="7067"/>
    <lineage>
        <taxon>Eukaryota</taxon>
        <taxon>Metazoa</taxon>
        <taxon>Ecdysozoa</taxon>
        <taxon>Arthropoda</taxon>
        <taxon>Hexapoda</taxon>
        <taxon>Insecta</taxon>
        <taxon>Pterygota</taxon>
        <taxon>Neoptera</taxon>
        <taxon>Endopterygota</taxon>
        <taxon>Coleoptera</taxon>
        <taxon>Polyphaga</taxon>
        <taxon>Cucujiformia</taxon>
        <taxon>Tenebrionidae</taxon>
        <taxon>Tenebrio</taxon>
    </lineage>
</organism>
<comment type="caution">
    <text evidence="1">The sequence shown here is derived from an EMBL/GenBank/DDBJ whole genome shotgun (WGS) entry which is preliminary data.</text>
</comment>
<proteinExistence type="predicted"/>
<evidence type="ECO:0000313" key="1">
    <source>
        <dbReference type="EMBL" id="KAH0821732.1"/>
    </source>
</evidence>
<accession>A0A8J6HW90</accession>
<protein>
    <submittedName>
        <fullName evidence="1">Uncharacterized protein</fullName>
    </submittedName>
</protein>
<keyword evidence="2" id="KW-1185">Reference proteome</keyword>
<reference evidence="1" key="2">
    <citation type="submission" date="2021-08" db="EMBL/GenBank/DDBJ databases">
        <authorList>
            <person name="Eriksson T."/>
        </authorList>
    </citation>
    <scope>NUCLEOTIDE SEQUENCE</scope>
    <source>
        <strain evidence="1">Stoneville</strain>
        <tissue evidence="1">Whole head</tissue>
    </source>
</reference>
<name>A0A8J6HW90_TENMO</name>
<sequence length="132" mass="15359">MLTKVGSADENAQGIVKIGSLFTPVIKLTHYLGEEGKYKKKERYSFSEEDMELMGVNHRLAPRARHYITNDHHLSAFVFRSPLLQQIAERYRVSKSNPSTWIANRTVEYFIRSGAGRDPNFRRTYSRLMQSY</sequence>
<reference evidence="1" key="1">
    <citation type="journal article" date="2020" name="J Insects Food Feed">
        <title>The yellow mealworm (Tenebrio molitor) genome: a resource for the emerging insects as food and feed industry.</title>
        <authorList>
            <person name="Eriksson T."/>
            <person name="Andere A."/>
            <person name="Kelstrup H."/>
            <person name="Emery V."/>
            <person name="Picard C."/>
        </authorList>
    </citation>
    <scope>NUCLEOTIDE SEQUENCE</scope>
    <source>
        <strain evidence="1">Stoneville</strain>
        <tissue evidence="1">Whole head</tissue>
    </source>
</reference>
<gene>
    <name evidence="1" type="ORF">GEV33_001059</name>
</gene>
<dbReference type="EMBL" id="JABDTM020006438">
    <property type="protein sequence ID" value="KAH0821732.1"/>
    <property type="molecule type" value="Genomic_DNA"/>
</dbReference>